<sequence>MRKLKLDELGRVSTEEYKEIEKHPIVVVLDNVRSMHNVGAVFRTSDAFLIDKIYLCGITATPPHKEIHKTAIGAENSVAWEYVEDSNKLVAKLKADNYQIVTIEQAENSVLLNEFKVDQSQKYAIVMGNEVDGVQQSIIDQCDTCIEIPQSGTKHSLNVSVCTGIILWKWYEGFMK</sequence>
<dbReference type="SUPFAM" id="SSF75217">
    <property type="entry name" value="alpha/beta knot"/>
    <property type="match status" value="1"/>
</dbReference>
<dbReference type="InterPro" id="IPR001537">
    <property type="entry name" value="SpoU_MeTrfase"/>
</dbReference>
<evidence type="ECO:0000259" key="3">
    <source>
        <dbReference type="Pfam" id="PF00588"/>
    </source>
</evidence>
<reference evidence="5" key="1">
    <citation type="submission" date="2016-10" db="EMBL/GenBank/DDBJ databases">
        <authorList>
            <person name="Varghese N."/>
            <person name="Submissions S."/>
        </authorList>
    </citation>
    <scope>NUCLEOTIDE SEQUENCE [LARGE SCALE GENOMIC DNA]</scope>
    <source>
        <strain evidence="5">XJ109</strain>
    </source>
</reference>
<keyword evidence="2" id="KW-0808">Transferase</keyword>
<accession>A0A1I4THJ9</accession>
<evidence type="ECO:0000313" key="4">
    <source>
        <dbReference type="EMBL" id="SFM76258.1"/>
    </source>
</evidence>
<dbReference type="GO" id="GO:0008173">
    <property type="term" value="F:RNA methyltransferase activity"/>
    <property type="evidence" value="ECO:0007669"/>
    <property type="project" value="InterPro"/>
</dbReference>
<dbReference type="PANTHER" id="PTHR46429:SF1">
    <property type="entry name" value="23S RRNA (GUANOSINE-2'-O-)-METHYLTRANSFERASE RLMB"/>
    <property type="match status" value="1"/>
</dbReference>
<feature type="domain" description="tRNA/rRNA methyltransferase SpoU type" evidence="3">
    <location>
        <begin position="25"/>
        <end position="168"/>
    </location>
</feature>
<dbReference type="GO" id="GO:0032259">
    <property type="term" value="P:methylation"/>
    <property type="evidence" value="ECO:0007669"/>
    <property type="project" value="UniProtKB-KW"/>
</dbReference>
<dbReference type="GO" id="GO:0006396">
    <property type="term" value="P:RNA processing"/>
    <property type="evidence" value="ECO:0007669"/>
    <property type="project" value="InterPro"/>
</dbReference>
<dbReference type="CDD" id="cd18097">
    <property type="entry name" value="SpoU-like"/>
    <property type="match status" value="1"/>
</dbReference>
<dbReference type="InterPro" id="IPR029026">
    <property type="entry name" value="tRNA_m1G_MTases_N"/>
</dbReference>
<dbReference type="InterPro" id="IPR004441">
    <property type="entry name" value="rRNA_MeTrfase_TrmH"/>
</dbReference>
<name>A0A1I4THJ9_9FLAO</name>
<dbReference type="GO" id="GO:0003723">
    <property type="term" value="F:RNA binding"/>
    <property type="evidence" value="ECO:0007669"/>
    <property type="project" value="InterPro"/>
</dbReference>
<dbReference type="STRING" id="684065.SAMN05421738_102209"/>
<dbReference type="GO" id="GO:0005829">
    <property type="term" value="C:cytosol"/>
    <property type="evidence" value="ECO:0007669"/>
    <property type="project" value="TreeGrafter"/>
</dbReference>
<gene>
    <name evidence="4" type="ORF">SAMN05421738_102209</name>
</gene>
<protein>
    <submittedName>
        <fullName evidence="4">SpoU rRNA Methylase family protein</fullName>
    </submittedName>
</protein>
<evidence type="ECO:0000256" key="1">
    <source>
        <dbReference type="ARBA" id="ARBA00022603"/>
    </source>
</evidence>
<dbReference type="Gene3D" id="3.40.1280.10">
    <property type="match status" value="1"/>
</dbReference>
<dbReference type="RefSeq" id="WP_092906259.1">
    <property type="nucleotide sequence ID" value="NZ_FOUZ01000002.1"/>
</dbReference>
<keyword evidence="1 4" id="KW-0489">Methyltransferase</keyword>
<organism evidence="4 5">
    <name type="scientific">Algoriella xinjiangensis</name>
    <dbReference type="NCBI Taxonomy" id="684065"/>
    <lineage>
        <taxon>Bacteria</taxon>
        <taxon>Pseudomonadati</taxon>
        <taxon>Bacteroidota</taxon>
        <taxon>Flavobacteriia</taxon>
        <taxon>Flavobacteriales</taxon>
        <taxon>Weeksellaceae</taxon>
        <taxon>Algoriella</taxon>
    </lineage>
</organism>
<dbReference type="PANTHER" id="PTHR46429">
    <property type="entry name" value="23S RRNA (GUANOSINE-2'-O-)-METHYLTRANSFERASE RLMB"/>
    <property type="match status" value="1"/>
</dbReference>
<dbReference type="InterPro" id="IPR029028">
    <property type="entry name" value="Alpha/beta_knot_MTases"/>
</dbReference>
<evidence type="ECO:0000256" key="2">
    <source>
        <dbReference type="ARBA" id="ARBA00022679"/>
    </source>
</evidence>
<dbReference type="OrthoDB" id="9795352at2"/>
<evidence type="ECO:0000313" key="5">
    <source>
        <dbReference type="Proteomes" id="UP000199149"/>
    </source>
</evidence>
<keyword evidence="5" id="KW-1185">Reference proteome</keyword>
<dbReference type="EMBL" id="FOUZ01000002">
    <property type="protein sequence ID" value="SFM76258.1"/>
    <property type="molecule type" value="Genomic_DNA"/>
</dbReference>
<proteinExistence type="predicted"/>
<dbReference type="Proteomes" id="UP000199149">
    <property type="component" value="Unassembled WGS sequence"/>
</dbReference>
<dbReference type="AlphaFoldDB" id="A0A1I4THJ9"/>
<dbReference type="Pfam" id="PF00588">
    <property type="entry name" value="SpoU_methylase"/>
    <property type="match status" value="1"/>
</dbReference>